<dbReference type="PIR" id="D84496">
    <property type="entry name" value="D84496"/>
</dbReference>
<accession>Q9ZQM6</accession>
<dbReference type="EMBL" id="AC006136">
    <property type="protein sequence ID" value="AAD15380.1"/>
    <property type="molecule type" value="Genomic_DNA"/>
</dbReference>
<reference key="1">
    <citation type="journal article" date="1999" name="Nature">
        <title>Sequence and analysis of chromosome 2 of the plant Arabidopsis thaliana.</title>
        <authorList>
            <person name="Lin X."/>
            <person name="Kaul S."/>
            <person name="Rounsley S."/>
            <person name="Shea T.P."/>
            <person name="Benito M.I."/>
            <person name="Town C.D."/>
            <person name="Fujii C.Y."/>
            <person name="Mason T."/>
            <person name="Bowman C.L."/>
            <person name="Barnstead M."/>
            <person name="Feldblyum T.V."/>
            <person name="Buell C.R."/>
            <person name="Ketchum K.A."/>
            <person name="Lee J."/>
            <person name="Ronning C.M."/>
            <person name="Koo H.L."/>
            <person name="Moffat K.S."/>
            <person name="Cronin L.A."/>
            <person name="Shen M."/>
            <person name="Pai G."/>
            <person name="Van Aken S."/>
            <person name="Umayam L."/>
            <person name="Tallon L.J."/>
            <person name="Gill J.E."/>
            <person name="Adams M.D."/>
            <person name="Carrera A.J."/>
            <person name="Creasy T.H."/>
            <person name="Goodman H.M."/>
            <person name="Somerville C.R."/>
            <person name="Copenhaver G.P."/>
            <person name="Preuss D."/>
            <person name="Nierman W.C."/>
            <person name="White O."/>
            <person name="Eisen J.A."/>
            <person name="Salzberg S.L."/>
            <person name="Fraser C.M."/>
            <person name="Venter J.C."/>
        </authorList>
    </citation>
    <scope>NUCLEOTIDE SEQUENCE [LARGE SCALE GENOMIC DNA]</scope>
    <source>
        <strain>cv. Columbia</strain>
    </source>
</reference>
<organism evidence="1">
    <name type="scientific">Arabidopsis thaliana</name>
    <name type="common">Mouse-ear cress</name>
    <dbReference type="NCBI Taxonomy" id="3702"/>
    <lineage>
        <taxon>Eukaryota</taxon>
        <taxon>Viridiplantae</taxon>
        <taxon>Streptophyta</taxon>
        <taxon>Embryophyta</taxon>
        <taxon>Tracheophyta</taxon>
        <taxon>Spermatophyta</taxon>
        <taxon>Magnoliopsida</taxon>
        <taxon>eudicotyledons</taxon>
        <taxon>Gunneridae</taxon>
        <taxon>Pentapetalae</taxon>
        <taxon>rosids</taxon>
        <taxon>malvids</taxon>
        <taxon>Brassicales</taxon>
        <taxon>Brassicaceae</taxon>
        <taxon>Camelineae</taxon>
        <taxon>Arabidopsis</taxon>
    </lineage>
</organism>
<name>Q9ZQM6_ARATH</name>
<gene>
    <name evidence="1" type="ordered locus">At2g11180</name>
</gene>
<proteinExistence type="predicted"/>
<sequence>MKEASVTIVTGSAKIIEGFGRANIAMPMGTKLEIVEALYSPKSQRNLLSFKDICRNGYHIETISEGSIEYLRITSNIQESQNIQEKLPAFSTGLYYTTINTIEVNATVNQNSTENIKVWHDRISVEHPVAHVHTQNGLSESLIKCLQLIARPLQMKSKLPISAWGHAILHVASLIRIRPTSNHKFSPSQLVLECELEVQKIIHLQSLANQLPDAFIDPKSVIKSHIPAANAPIRINILEGQNQTVNESKTCLKRGRPIGSKDKNPRKRKGAKIGIGKTEDIITNEESPEESLDMTHKEIQVPDNEEISITYVMSGIKWNQKQIDIHDIFACNVAVDVMDEDHEPTSIEECTQISDWPKWNEAIDAELKFLAKREVFRPVVRTSKEYLKKEFEMKDLGKTKFCLGLQIEHLKNVILEYQETYTKNVLKRFYMDGAYPLSSPMVGKRLQQLCTKTNAACIPQLKDGYIKGDRTNAACIPHSSSHTIYRRAAMYEFYRSVRTIIWLTYSPRLYLLLLSRISSIVSDYAVSKISTYILIRGSNGVLHSFSLNHGFPNGISW</sequence>
<dbReference type="AlphaFoldDB" id="Q9ZQM6"/>
<protein>
    <submittedName>
        <fullName evidence="1">Putative retroelement pol polyprotein</fullName>
    </submittedName>
</protein>
<reference evidence="1" key="2">
    <citation type="submission" date="2000-03" db="EMBL/GenBank/DDBJ databases">
        <authorList>
            <person name="Lin X."/>
            <person name="Kaul S."/>
            <person name="Shea T.P."/>
            <person name="Fujii C.Y."/>
            <person name="Shen M."/>
            <person name="VanAken S.E."/>
            <person name="Barnstead M.E."/>
            <person name="Mason T.M."/>
            <person name="Bowman C.L."/>
            <person name="Ronning C.M."/>
            <person name="Benito M.-I."/>
            <person name="Carrera A.J."/>
            <person name="Creasy T.H."/>
            <person name="Buell C.R."/>
            <person name="Town C.D."/>
            <person name="Nierman W.C."/>
            <person name="Fraser C.M."/>
            <person name="Venter J.C."/>
        </authorList>
    </citation>
    <scope>NUCLEOTIDE SEQUENCE</scope>
</reference>
<reference evidence="1" key="3">
    <citation type="submission" date="2002-02" db="EMBL/GenBank/DDBJ databases">
        <authorList>
            <person name="Town C.D."/>
            <person name="Kaul S."/>
        </authorList>
    </citation>
    <scope>NUCLEOTIDE SEQUENCE</scope>
</reference>
<evidence type="ECO:0000313" key="1">
    <source>
        <dbReference type="EMBL" id="AAD15380.1"/>
    </source>
</evidence>